<name>A0ACB0JAY3_TRIPR</name>
<evidence type="ECO:0000313" key="2">
    <source>
        <dbReference type="Proteomes" id="UP001177021"/>
    </source>
</evidence>
<organism evidence="1 2">
    <name type="scientific">Trifolium pratense</name>
    <name type="common">Red clover</name>
    <dbReference type="NCBI Taxonomy" id="57577"/>
    <lineage>
        <taxon>Eukaryota</taxon>
        <taxon>Viridiplantae</taxon>
        <taxon>Streptophyta</taxon>
        <taxon>Embryophyta</taxon>
        <taxon>Tracheophyta</taxon>
        <taxon>Spermatophyta</taxon>
        <taxon>Magnoliopsida</taxon>
        <taxon>eudicotyledons</taxon>
        <taxon>Gunneridae</taxon>
        <taxon>Pentapetalae</taxon>
        <taxon>rosids</taxon>
        <taxon>fabids</taxon>
        <taxon>Fabales</taxon>
        <taxon>Fabaceae</taxon>
        <taxon>Papilionoideae</taxon>
        <taxon>50 kb inversion clade</taxon>
        <taxon>NPAAA clade</taxon>
        <taxon>Hologalegina</taxon>
        <taxon>IRL clade</taxon>
        <taxon>Trifolieae</taxon>
        <taxon>Trifolium</taxon>
    </lineage>
</organism>
<protein>
    <submittedName>
        <fullName evidence="1">Uncharacterized protein</fullName>
    </submittedName>
</protein>
<comment type="caution">
    <text evidence="1">The sequence shown here is derived from an EMBL/GenBank/DDBJ whole genome shotgun (WGS) entry which is preliminary data.</text>
</comment>
<sequence length="112" mass="12736">MGFKALRCSDSFTKHCFLSSFVSLDFQRSGFHFAVVSLARSDFQFAADLVFGVSENANMISTEEEDILHRSTRKDKLEGDKKTPRWLKLKAKLLNVFGEDIHDNLMHHGGNN</sequence>
<dbReference type="EMBL" id="CASHSV030000024">
    <property type="protein sequence ID" value="CAJ2642198.1"/>
    <property type="molecule type" value="Genomic_DNA"/>
</dbReference>
<reference evidence="1" key="1">
    <citation type="submission" date="2023-10" db="EMBL/GenBank/DDBJ databases">
        <authorList>
            <person name="Rodriguez Cubillos JULIANA M."/>
            <person name="De Vega J."/>
        </authorList>
    </citation>
    <scope>NUCLEOTIDE SEQUENCE</scope>
</reference>
<keyword evidence="2" id="KW-1185">Reference proteome</keyword>
<evidence type="ECO:0000313" key="1">
    <source>
        <dbReference type="EMBL" id="CAJ2642198.1"/>
    </source>
</evidence>
<gene>
    <name evidence="1" type="ORF">MILVUS5_LOCUS11704</name>
</gene>
<accession>A0ACB0JAY3</accession>
<dbReference type="Proteomes" id="UP001177021">
    <property type="component" value="Unassembled WGS sequence"/>
</dbReference>
<proteinExistence type="predicted"/>